<dbReference type="eggNOG" id="KOG4853">
    <property type="taxonomic scope" value="Eukaryota"/>
</dbReference>
<proteinExistence type="inferred from homology"/>
<evidence type="ECO:0000256" key="5">
    <source>
        <dbReference type="ARBA" id="ARBA00022792"/>
    </source>
</evidence>
<evidence type="ECO:0000256" key="8">
    <source>
        <dbReference type="ARBA" id="ARBA00023136"/>
    </source>
</evidence>
<dbReference type="AlphaFoldDB" id="A0A093UYN3"/>
<dbReference type="EMBL" id="JPOX01000025">
    <property type="protein sequence ID" value="KFX44995.1"/>
    <property type="molecule type" value="Genomic_DNA"/>
</dbReference>
<comment type="caution">
    <text evidence="10">The sequence shown here is derived from an EMBL/GenBank/DDBJ whole genome shotgun (WGS) entry which is preliminary data.</text>
</comment>
<name>A0A093UYN3_TALMA</name>
<evidence type="ECO:0000256" key="9">
    <source>
        <dbReference type="RuleBase" id="RU363011"/>
    </source>
</evidence>
<feature type="non-terminal residue" evidence="10">
    <location>
        <position position="1"/>
    </location>
</feature>
<keyword evidence="7 9" id="KW-0496">Mitochondrion</keyword>
<evidence type="ECO:0000256" key="7">
    <source>
        <dbReference type="ARBA" id="ARBA00023128"/>
    </source>
</evidence>
<keyword evidence="4 9" id="KW-0812">Transmembrane</keyword>
<comment type="subunit">
    <text evidence="9">Component of the mitochondrial contact site and cristae organizing system (MICOS) complex.</text>
</comment>
<gene>
    <name evidence="10" type="ORF">GQ26_0250930</name>
</gene>
<reference evidence="10" key="2">
    <citation type="journal article" date="2014" name="PLoS Genet.">
        <title>Signature gene expression reveals novel clues to the molecular mechanisms of dimorphic transition in Penicillium marneffei.</title>
        <authorList>
            <person name="Yang E."/>
            <person name="Wang G."/>
            <person name="Cai J."/>
            <person name="Woo P.C."/>
            <person name="Lau S.K."/>
            <person name="Yuen K.-Y."/>
            <person name="Chow W.-N."/>
            <person name="Lin X."/>
        </authorList>
    </citation>
    <scope>NUCLEOTIDE SEQUENCE</scope>
    <source>
        <strain evidence="10">PM1</strain>
    </source>
</reference>
<comment type="subcellular location">
    <subcellularLocation>
        <location evidence="2 9">Mitochondrion inner membrane</location>
        <topology evidence="2 9">Single-pass membrane protein</topology>
    </subcellularLocation>
</comment>
<dbReference type="GO" id="GO:0061617">
    <property type="term" value="C:MICOS complex"/>
    <property type="evidence" value="ECO:0007669"/>
    <property type="project" value="UniProtKB-UniRule"/>
</dbReference>
<keyword evidence="6 9" id="KW-1133">Transmembrane helix</keyword>
<reference key="1">
    <citation type="journal article" date="2014" name="PLoS Genet.">
        <title>Signature Gene Expression Reveals Novel Clues to the Molecular Mechanisms of Dimorphic Transition in Penicillium marneffei.</title>
        <authorList>
            <person name="Yang E."/>
            <person name="Wang G."/>
            <person name="Cai J."/>
            <person name="Woo P.C."/>
            <person name="Lau S.K."/>
            <person name="Yuen K.-Y."/>
            <person name="Chow W.-N."/>
            <person name="Lin X."/>
        </authorList>
    </citation>
    <scope>NUCLEOTIDE SEQUENCE [LARGE SCALE GENOMIC DNA]</scope>
    <source>
        <strain>PM1</strain>
    </source>
</reference>
<keyword evidence="5 9" id="KW-0999">Mitochondrion inner membrane</keyword>
<evidence type="ECO:0000256" key="2">
    <source>
        <dbReference type="ARBA" id="ARBA00004434"/>
    </source>
</evidence>
<dbReference type="Pfam" id="PF04418">
    <property type="entry name" value="DUF543"/>
    <property type="match status" value="1"/>
</dbReference>
<evidence type="ECO:0000313" key="10">
    <source>
        <dbReference type="EMBL" id="KFX44995.1"/>
    </source>
</evidence>
<protein>
    <recommendedName>
        <fullName evidence="9">MICOS complex subunit MIC10</fullName>
    </recommendedName>
</protein>
<evidence type="ECO:0000256" key="6">
    <source>
        <dbReference type="ARBA" id="ARBA00022989"/>
    </source>
</evidence>
<keyword evidence="8 9" id="KW-0472">Membrane</keyword>
<evidence type="ECO:0000256" key="3">
    <source>
        <dbReference type="ARBA" id="ARBA00006792"/>
    </source>
</evidence>
<dbReference type="PANTHER" id="PTHR21304">
    <property type="entry name" value="MICOS COMPLEX SUBUNIT MIC10"/>
    <property type="match status" value="1"/>
</dbReference>
<organism evidence="10">
    <name type="scientific">Talaromyces marneffei PM1</name>
    <dbReference type="NCBI Taxonomy" id="1077442"/>
    <lineage>
        <taxon>Eukaryota</taxon>
        <taxon>Fungi</taxon>
        <taxon>Dikarya</taxon>
        <taxon>Ascomycota</taxon>
        <taxon>Pezizomycotina</taxon>
        <taxon>Eurotiomycetes</taxon>
        <taxon>Eurotiomycetidae</taxon>
        <taxon>Eurotiales</taxon>
        <taxon>Trichocomaceae</taxon>
        <taxon>Talaromyces</taxon>
        <taxon>Talaromyces sect. Talaromyces</taxon>
    </lineage>
</organism>
<sequence>TSINSVQRSAIFNRISVHLSFHTDSVAMAETNQTKPTVPIARSTKPVSEALLNEKWDHAISSLIVRSSIGLGFGVVLSVLLFKRRAWPAWVGLGFGAGRAYEEADSAFRHGDSPIANAVRQSRS</sequence>
<accession>A0A093UYN3</accession>
<comment type="function">
    <text evidence="1 9">Component of the MICOS complex, a large protein complex of the mitochondrial inner membrane that plays crucial roles in the maintenance of crista junctions, inner membrane architecture, and formation of contact sites to the outer membrane.</text>
</comment>
<dbReference type="InterPro" id="IPR007512">
    <property type="entry name" value="Mic10"/>
</dbReference>
<feature type="transmembrane region" description="Helical" evidence="9">
    <location>
        <begin position="63"/>
        <end position="82"/>
    </location>
</feature>
<evidence type="ECO:0000256" key="1">
    <source>
        <dbReference type="ARBA" id="ARBA00002689"/>
    </source>
</evidence>
<dbReference type="PANTHER" id="PTHR21304:SF0">
    <property type="entry name" value="MICOS COMPLEX SUBUNIT MIC10"/>
    <property type="match status" value="1"/>
</dbReference>
<evidence type="ECO:0000256" key="4">
    <source>
        <dbReference type="ARBA" id="ARBA00022692"/>
    </source>
</evidence>
<comment type="similarity">
    <text evidence="3 9">Belongs to the MICOS complex subunit Mic10 family.</text>
</comment>